<dbReference type="SUPFAM" id="SSF55781">
    <property type="entry name" value="GAF domain-like"/>
    <property type="match status" value="1"/>
</dbReference>
<comment type="caution">
    <text evidence="4">The sequence shown here is derived from an EMBL/GenBank/DDBJ whole genome shotgun (WGS) entry which is preliminary data.</text>
</comment>
<evidence type="ECO:0000313" key="5">
    <source>
        <dbReference type="Proteomes" id="UP001501565"/>
    </source>
</evidence>
<dbReference type="InterPro" id="IPR050469">
    <property type="entry name" value="Diguanylate_Cyclase"/>
</dbReference>
<evidence type="ECO:0000256" key="1">
    <source>
        <dbReference type="ARBA" id="ARBA00012528"/>
    </source>
</evidence>
<evidence type="ECO:0000256" key="2">
    <source>
        <dbReference type="ARBA" id="ARBA00034247"/>
    </source>
</evidence>
<evidence type="ECO:0000259" key="3">
    <source>
        <dbReference type="PROSITE" id="PS50887"/>
    </source>
</evidence>
<sequence length="322" mass="36777">MNESVWINESEDHQTMLKHWQEVVDVMAEVCRAPAGFIVQYTDKGFMAIVASSNVQNPYQAGMVIEEDVNIFCRKVIHSNRSLYVPDASQDPVWADNPEVLDGFVSYLGYPIFWPNGKPFGSICVMDYKVTHYDSMYRRLVTQFRNMVEANLALVEQNESLREIAITDELTGLYNRRGFNFLAQRQLKMATRMHQRLGLLYLDVDDLKTINDNIGHDAGDEAIIRLAECLSHCLRESDTSARLGGDEFSALVLLGEDNTLKPLIHRLEDYISKQQLSFGRQLSVSIGGVVVDEEGLDVKNLVEKADQEMYRVKRQRKNHVTH</sequence>
<dbReference type="InterPro" id="IPR000160">
    <property type="entry name" value="GGDEF_dom"/>
</dbReference>
<dbReference type="EMBL" id="BAABBN010000007">
    <property type="protein sequence ID" value="GAA3927944.1"/>
    <property type="molecule type" value="Genomic_DNA"/>
</dbReference>
<dbReference type="Proteomes" id="UP001501565">
    <property type="component" value="Unassembled WGS sequence"/>
</dbReference>
<dbReference type="InterPro" id="IPR003018">
    <property type="entry name" value="GAF"/>
</dbReference>
<dbReference type="NCBIfam" id="TIGR00254">
    <property type="entry name" value="GGDEF"/>
    <property type="match status" value="1"/>
</dbReference>
<evidence type="ECO:0000313" key="4">
    <source>
        <dbReference type="EMBL" id="GAA3927944.1"/>
    </source>
</evidence>
<dbReference type="PANTHER" id="PTHR45138">
    <property type="entry name" value="REGULATORY COMPONENTS OF SENSORY TRANSDUCTION SYSTEM"/>
    <property type="match status" value="1"/>
</dbReference>
<reference evidence="5" key="1">
    <citation type="journal article" date="2019" name="Int. J. Syst. Evol. Microbiol.">
        <title>The Global Catalogue of Microorganisms (GCM) 10K type strain sequencing project: providing services to taxonomists for standard genome sequencing and annotation.</title>
        <authorList>
            <consortium name="The Broad Institute Genomics Platform"/>
            <consortium name="The Broad Institute Genome Sequencing Center for Infectious Disease"/>
            <person name="Wu L."/>
            <person name="Ma J."/>
        </authorList>
    </citation>
    <scope>NUCLEOTIDE SEQUENCE [LARGE SCALE GENOMIC DNA]</scope>
    <source>
        <strain evidence="5">JCM 17551</strain>
    </source>
</reference>
<organism evidence="4 5">
    <name type="scientific">Litoribacillus peritrichatus</name>
    <dbReference type="NCBI Taxonomy" id="718191"/>
    <lineage>
        <taxon>Bacteria</taxon>
        <taxon>Pseudomonadati</taxon>
        <taxon>Pseudomonadota</taxon>
        <taxon>Gammaproteobacteria</taxon>
        <taxon>Oceanospirillales</taxon>
        <taxon>Oceanospirillaceae</taxon>
        <taxon>Litoribacillus</taxon>
    </lineage>
</organism>
<dbReference type="SUPFAM" id="SSF55073">
    <property type="entry name" value="Nucleotide cyclase"/>
    <property type="match status" value="1"/>
</dbReference>
<dbReference type="Pfam" id="PF00990">
    <property type="entry name" value="GGDEF"/>
    <property type="match status" value="1"/>
</dbReference>
<dbReference type="Pfam" id="PF13185">
    <property type="entry name" value="GAF_2"/>
    <property type="match status" value="1"/>
</dbReference>
<dbReference type="InterPro" id="IPR029787">
    <property type="entry name" value="Nucleotide_cyclase"/>
</dbReference>
<comment type="catalytic activity">
    <reaction evidence="2">
        <text>2 GTP = 3',3'-c-di-GMP + 2 diphosphate</text>
        <dbReference type="Rhea" id="RHEA:24898"/>
        <dbReference type="ChEBI" id="CHEBI:33019"/>
        <dbReference type="ChEBI" id="CHEBI:37565"/>
        <dbReference type="ChEBI" id="CHEBI:58805"/>
        <dbReference type="EC" id="2.7.7.65"/>
    </reaction>
</comment>
<gene>
    <name evidence="4" type="ORF">GCM10022277_25510</name>
</gene>
<dbReference type="EC" id="2.7.7.65" evidence="1"/>
<dbReference type="InterPro" id="IPR043128">
    <property type="entry name" value="Rev_trsase/Diguanyl_cyclase"/>
</dbReference>
<dbReference type="Gene3D" id="3.30.450.40">
    <property type="match status" value="1"/>
</dbReference>
<dbReference type="Gene3D" id="3.30.70.270">
    <property type="match status" value="1"/>
</dbReference>
<dbReference type="PANTHER" id="PTHR45138:SF9">
    <property type="entry name" value="DIGUANYLATE CYCLASE DGCM-RELATED"/>
    <property type="match status" value="1"/>
</dbReference>
<dbReference type="PROSITE" id="PS50887">
    <property type="entry name" value="GGDEF"/>
    <property type="match status" value="1"/>
</dbReference>
<name>A0ABP7MSY0_9GAMM</name>
<dbReference type="InterPro" id="IPR029016">
    <property type="entry name" value="GAF-like_dom_sf"/>
</dbReference>
<accession>A0ABP7MSY0</accession>
<dbReference type="RefSeq" id="WP_344798919.1">
    <property type="nucleotide sequence ID" value="NZ_BAABBN010000007.1"/>
</dbReference>
<protein>
    <recommendedName>
        <fullName evidence="1">diguanylate cyclase</fullName>
        <ecNumber evidence="1">2.7.7.65</ecNumber>
    </recommendedName>
</protein>
<keyword evidence="5" id="KW-1185">Reference proteome</keyword>
<dbReference type="SMART" id="SM00065">
    <property type="entry name" value="GAF"/>
    <property type="match status" value="1"/>
</dbReference>
<dbReference type="CDD" id="cd01949">
    <property type="entry name" value="GGDEF"/>
    <property type="match status" value="1"/>
</dbReference>
<proteinExistence type="predicted"/>
<dbReference type="SMART" id="SM00267">
    <property type="entry name" value="GGDEF"/>
    <property type="match status" value="1"/>
</dbReference>
<feature type="domain" description="GGDEF" evidence="3">
    <location>
        <begin position="195"/>
        <end position="322"/>
    </location>
</feature>